<gene>
    <name evidence="1" type="ORF">O9G_006354</name>
</gene>
<dbReference type="EMBL" id="KE561398">
    <property type="protein sequence ID" value="EPZ30761.1"/>
    <property type="molecule type" value="Genomic_DNA"/>
</dbReference>
<evidence type="ECO:0000313" key="1">
    <source>
        <dbReference type="EMBL" id="EPZ30761.1"/>
    </source>
</evidence>
<protein>
    <submittedName>
        <fullName evidence="1">Uncharacterized protein</fullName>
    </submittedName>
</protein>
<proteinExistence type="predicted"/>
<dbReference type="HOGENOM" id="CLU_2639476_0_0_1"/>
<keyword evidence="2" id="KW-1185">Reference proteome</keyword>
<dbReference type="AlphaFoldDB" id="A0A075AME4"/>
<sequence>MKLTYATRELTNFPLSNCEGQFRAFFRCSALIPLEPGEVPLGKELTILITISCCTEMLEDGSDVATPLDIKALEARE</sequence>
<name>A0A075AME4_ROZAC</name>
<reference evidence="1 2" key="1">
    <citation type="journal article" date="2013" name="Curr. Biol.">
        <title>Shared signatures of parasitism and phylogenomics unite Cryptomycota and microsporidia.</title>
        <authorList>
            <person name="James T.Y."/>
            <person name="Pelin A."/>
            <person name="Bonen L."/>
            <person name="Ahrendt S."/>
            <person name="Sain D."/>
            <person name="Corradi N."/>
            <person name="Stajich J.E."/>
        </authorList>
    </citation>
    <scope>NUCLEOTIDE SEQUENCE [LARGE SCALE GENOMIC DNA]</scope>
    <source>
        <strain evidence="1 2">CSF55</strain>
    </source>
</reference>
<evidence type="ECO:0000313" key="2">
    <source>
        <dbReference type="Proteomes" id="UP000030755"/>
    </source>
</evidence>
<accession>A0A075AME4</accession>
<dbReference type="Proteomes" id="UP000030755">
    <property type="component" value="Unassembled WGS sequence"/>
</dbReference>
<organism evidence="1 2">
    <name type="scientific">Rozella allomycis (strain CSF55)</name>
    <dbReference type="NCBI Taxonomy" id="988480"/>
    <lineage>
        <taxon>Eukaryota</taxon>
        <taxon>Fungi</taxon>
        <taxon>Fungi incertae sedis</taxon>
        <taxon>Cryptomycota</taxon>
        <taxon>Cryptomycota incertae sedis</taxon>
        <taxon>Rozella</taxon>
    </lineage>
</organism>